<comment type="caution">
    <text evidence="1">The sequence shown here is derived from an EMBL/GenBank/DDBJ whole genome shotgun (WGS) entry which is preliminary data.</text>
</comment>
<evidence type="ECO:0000313" key="1">
    <source>
        <dbReference type="EMBL" id="GFB23845.1"/>
    </source>
</evidence>
<dbReference type="AlphaFoldDB" id="A0A699L8B4"/>
<gene>
    <name evidence="1" type="ORF">Tci_695816</name>
</gene>
<reference evidence="1" key="1">
    <citation type="journal article" date="2019" name="Sci. Rep.">
        <title>Draft genome of Tanacetum cinerariifolium, the natural source of mosquito coil.</title>
        <authorList>
            <person name="Yamashiro T."/>
            <person name="Shiraishi A."/>
            <person name="Satake H."/>
            <person name="Nakayama K."/>
        </authorList>
    </citation>
    <scope>NUCLEOTIDE SEQUENCE</scope>
</reference>
<sequence length="175" mass="19459">MSCCCLSICCLLGQNLLPPLPKHNNIFRLVGFSDVPWASGTKFVSSWFRNLVRWWDLRRNGGVGPVSQSPSTGPSPFAAILKPDSQTDFKSKNNTCYEVDTSLVDVVLKSINSVVRDIMDSCSRFLLSHKIKMMRSKVAFSSGHKKCYRGGKIRLQANAKLTEANINSASWKENA</sequence>
<dbReference type="EMBL" id="BKCJ010582612">
    <property type="protein sequence ID" value="GFB23845.1"/>
    <property type="molecule type" value="Genomic_DNA"/>
</dbReference>
<organism evidence="1">
    <name type="scientific">Tanacetum cinerariifolium</name>
    <name type="common">Dalmatian daisy</name>
    <name type="synonym">Chrysanthemum cinerariifolium</name>
    <dbReference type="NCBI Taxonomy" id="118510"/>
    <lineage>
        <taxon>Eukaryota</taxon>
        <taxon>Viridiplantae</taxon>
        <taxon>Streptophyta</taxon>
        <taxon>Embryophyta</taxon>
        <taxon>Tracheophyta</taxon>
        <taxon>Spermatophyta</taxon>
        <taxon>Magnoliopsida</taxon>
        <taxon>eudicotyledons</taxon>
        <taxon>Gunneridae</taxon>
        <taxon>Pentapetalae</taxon>
        <taxon>asterids</taxon>
        <taxon>campanulids</taxon>
        <taxon>Asterales</taxon>
        <taxon>Asteraceae</taxon>
        <taxon>Asteroideae</taxon>
        <taxon>Anthemideae</taxon>
        <taxon>Anthemidinae</taxon>
        <taxon>Tanacetum</taxon>
    </lineage>
</organism>
<proteinExistence type="predicted"/>
<protein>
    <submittedName>
        <fullName evidence="1">Uncharacterized protein</fullName>
    </submittedName>
</protein>
<name>A0A699L8B4_TANCI</name>
<accession>A0A699L8B4</accession>